<evidence type="ECO:0000313" key="3">
    <source>
        <dbReference type="Proteomes" id="UP000184016"/>
    </source>
</evidence>
<protein>
    <recommendedName>
        <fullName evidence="4">BssHII restriction endonuclease</fullName>
    </recommendedName>
</protein>
<sequence>MLGVGDVPEFDVAEAFATRQPLSPKTSELSLVNEVILQGMRLSKSAGIPLSEILAAGYDLILMAEYYKDVTNTGWGYCPEHSPHLFYPYTNTCPRCIFHGEFHFTPGNKPGSGRIGERTRRLLCVYLQQIFLHLSKPLDVYLGSEPVDVMIHDPQKNCLLLAEVKASPLCTLPLATPTSRLTGKIDEEVMELPHQEIPNTSLSNENIFVLLPRMGDSSSWTIDLIDLGKMESDDSWAYDAFDRLLKGNVHFLKWFVDFWRSAFDAYSIRDTMNSVFWLTNGCGQPSPRPAHWPRRAGSGYESVSDGKTSVGMDRTDDIKKGIYQVLKLGVEGKLNTHEFDVKTALLSNVHAARHYEEYLASLQDIVWTWDPSGTVKKAGDFESDKSIYNLFDGILSFTRNVTRDEWIADNFNFK</sequence>
<evidence type="ECO:0008006" key="4">
    <source>
        <dbReference type="Google" id="ProtNLM"/>
    </source>
</evidence>
<dbReference type="Proteomes" id="UP000184016">
    <property type="component" value="Unassembled WGS sequence"/>
</dbReference>
<reference evidence="3" key="1">
    <citation type="submission" date="2016-11" db="EMBL/GenBank/DDBJ databases">
        <authorList>
            <person name="Varghese N."/>
            <person name="Submissions S."/>
        </authorList>
    </citation>
    <scope>NUCLEOTIDE SEQUENCE [LARGE SCALE GENOMIC DNA]</scope>
    <source>
        <strain evidence="3">USBA-503</strain>
    </source>
</reference>
<dbReference type="AlphaFoldDB" id="A0A1M6Y5I3"/>
<dbReference type="EMBL" id="FRAF01000043">
    <property type="protein sequence ID" value="SHL13452.1"/>
    <property type="molecule type" value="Genomic_DNA"/>
</dbReference>
<evidence type="ECO:0000256" key="1">
    <source>
        <dbReference type="SAM" id="MobiDB-lite"/>
    </source>
</evidence>
<accession>A0A1M6Y5I3</accession>
<evidence type="ECO:0000313" key="2">
    <source>
        <dbReference type="EMBL" id="SHL13452.1"/>
    </source>
</evidence>
<gene>
    <name evidence="2" type="ORF">SAMN05443507_1432</name>
</gene>
<proteinExistence type="predicted"/>
<organism evidence="2 3">
    <name type="scientific">Alicyclobacillus tolerans</name>
    <dbReference type="NCBI Taxonomy" id="90970"/>
    <lineage>
        <taxon>Bacteria</taxon>
        <taxon>Bacillati</taxon>
        <taxon>Bacillota</taxon>
        <taxon>Bacilli</taxon>
        <taxon>Bacillales</taxon>
        <taxon>Alicyclobacillaceae</taxon>
        <taxon>Alicyclobacillus</taxon>
    </lineage>
</organism>
<dbReference type="STRING" id="1830138.SAMN05443507_1432"/>
<name>A0A1M6Y5I3_9BACL</name>
<keyword evidence="3" id="KW-1185">Reference proteome</keyword>
<feature type="region of interest" description="Disordered" evidence="1">
    <location>
        <begin position="288"/>
        <end position="308"/>
    </location>
</feature>